<name>A0A4Q9VTN9_9HYPH</name>
<keyword evidence="2" id="KW-0520">NAD</keyword>
<comment type="caution">
    <text evidence="6">The sequence shown here is derived from an EMBL/GenBank/DDBJ whole genome shotgun (WGS) entry which is preliminary data.</text>
</comment>
<gene>
    <name evidence="6" type="ORF">EYW49_06195</name>
</gene>
<evidence type="ECO:0000256" key="1">
    <source>
        <dbReference type="ARBA" id="ARBA00023002"/>
    </source>
</evidence>
<dbReference type="SUPFAM" id="SSF48179">
    <property type="entry name" value="6-phosphogluconate dehydrogenase C-terminal domain-like"/>
    <property type="match status" value="1"/>
</dbReference>
<organism evidence="6 7">
    <name type="scientific">Siculibacillus lacustris</name>
    <dbReference type="NCBI Taxonomy" id="1549641"/>
    <lineage>
        <taxon>Bacteria</taxon>
        <taxon>Pseudomonadati</taxon>
        <taxon>Pseudomonadota</taxon>
        <taxon>Alphaproteobacteria</taxon>
        <taxon>Hyphomicrobiales</taxon>
        <taxon>Ancalomicrobiaceae</taxon>
        <taxon>Siculibacillus</taxon>
    </lineage>
</organism>
<dbReference type="InterPro" id="IPR029154">
    <property type="entry name" value="HIBADH-like_NADP-bd"/>
</dbReference>
<evidence type="ECO:0000259" key="4">
    <source>
        <dbReference type="Pfam" id="PF03446"/>
    </source>
</evidence>
<dbReference type="PANTHER" id="PTHR43060:SF15">
    <property type="entry name" value="3-HYDROXYISOBUTYRATE DEHYDROGENASE-LIKE 1, MITOCHONDRIAL-RELATED"/>
    <property type="match status" value="1"/>
</dbReference>
<dbReference type="InterPro" id="IPR008927">
    <property type="entry name" value="6-PGluconate_DH-like_C_sf"/>
</dbReference>
<protein>
    <submittedName>
        <fullName evidence="6">NAD(P)-dependent oxidoreductase</fullName>
    </submittedName>
</protein>
<dbReference type="GO" id="GO:0016491">
    <property type="term" value="F:oxidoreductase activity"/>
    <property type="evidence" value="ECO:0007669"/>
    <property type="project" value="UniProtKB-KW"/>
</dbReference>
<dbReference type="PANTHER" id="PTHR43060">
    <property type="entry name" value="3-HYDROXYISOBUTYRATE DEHYDROGENASE-LIKE 1, MITOCHONDRIAL-RELATED"/>
    <property type="match status" value="1"/>
</dbReference>
<dbReference type="InterPro" id="IPR015815">
    <property type="entry name" value="HIBADH-related"/>
</dbReference>
<accession>A0A4Q9VTN9</accession>
<dbReference type="InterPro" id="IPR006115">
    <property type="entry name" value="6PGDH_NADP-bd"/>
</dbReference>
<dbReference type="OrthoDB" id="9812907at2"/>
<dbReference type="InterPro" id="IPR013328">
    <property type="entry name" value="6PGD_dom2"/>
</dbReference>
<evidence type="ECO:0000313" key="6">
    <source>
        <dbReference type="EMBL" id="TBW39459.1"/>
    </source>
</evidence>
<evidence type="ECO:0000256" key="2">
    <source>
        <dbReference type="ARBA" id="ARBA00023027"/>
    </source>
</evidence>
<feature type="domain" description="3-hydroxyisobutyrate dehydrogenase-like NAD-binding" evidence="5">
    <location>
        <begin position="170"/>
        <end position="282"/>
    </location>
</feature>
<feature type="active site" evidence="3">
    <location>
        <position position="176"/>
    </location>
</feature>
<dbReference type="Proteomes" id="UP000292781">
    <property type="component" value="Unassembled WGS sequence"/>
</dbReference>
<evidence type="ECO:0000256" key="3">
    <source>
        <dbReference type="PIRSR" id="PIRSR000103-1"/>
    </source>
</evidence>
<reference evidence="6 7" key="1">
    <citation type="submission" date="2019-02" db="EMBL/GenBank/DDBJ databases">
        <title>Siculibacillus lacustris gen. nov., sp. nov., a new rosette-forming bacterium isolated from a freshwater crater lake (Lake St. Ana, Romania).</title>
        <authorList>
            <person name="Felfoldi T."/>
            <person name="Marton Z."/>
            <person name="Szabo A."/>
            <person name="Mentes A."/>
            <person name="Boka K."/>
            <person name="Marialigeti K."/>
            <person name="Mathe I."/>
            <person name="Koncz M."/>
            <person name="Schumann P."/>
            <person name="Toth E."/>
        </authorList>
    </citation>
    <scope>NUCLEOTIDE SEQUENCE [LARGE SCALE GENOMIC DNA]</scope>
    <source>
        <strain evidence="6 7">SA-279</strain>
    </source>
</reference>
<feature type="domain" description="6-phosphogluconate dehydrogenase NADP-binding" evidence="4">
    <location>
        <begin position="8"/>
        <end position="167"/>
    </location>
</feature>
<evidence type="ECO:0000259" key="5">
    <source>
        <dbReference type="Pfam" id="PF14833"/>
    </source>
</evidence>
<dbReference type="SUPFAM" id="SSF51735">
    <property type="entry name" value="NAD(P)-binding Rossmann-fold domains"/>
    <property type="match status" value="1"/>
</dbReference>
<dbReference type="GO" id="GO:0050661">
    <property type="term" value="F:NADP binding"/>
    <property type="evidence" value="ECO:0007669"/>
    <property type="project" value="InterPro"/>
</dbReference>
<dbReference type="InterPro" id="IPR036291">
    <property type="entry name" value="NAD(P)-bd_dom_sf"/>
</dbReference>
<evidence type="ECO:0000313" key="7">
    <source>
        <dbReference type="Proteomes" id="UP000292781"/>
    </source>
</evidence>
<dbReference type="GO" id="GO:0051287">
    <property type="term" value="F:NAD binding"/>
    <property type="evidence" value="ECO:0007669"/>
    <property type="project" value="InterPro"/>
</dbReference>
<dbReference type="AlphaFoldDB" id="A0A4Q9VTN9"/>
<proteinExistence type="predicted"/>
<dbReference type="Pfam" id="PF03446">
    <property type="entry name" value="NAD_binding_2"/>
    <property type="match status" value="1"/>
</dbReference>
<keyword evidence="1" id="KW-0560">Oxidoreductase</keyword>
<dbReference type="RefSeq" id="WP_131307296.1">
    <property type="nucleotide sequence ID" value="NZ_SJFN01000007.1"/>
</dbReference>
<dbReference type="Pfam" id="PF14833">
    <property type="entry name" value="NAD_binding_11"/>
    <property type="match status" value="1"/>
</dbReference>
<dbReference type="Gene3D" id="1.10.1040.10">
    <property type="entry name" value="N-(1-d-carboxylethyl)-l-norvaline Dehydrogenase, domain 2"/>
    <property type="match status" value="1"/>
</dbReference>
<dbReference type="EMBL" id="SJFN01000007">
    <property type="protein sequence ID" value="TBW39459.1"/>
    <property type="molecule type" value="Genomic_DNA"/>
</dbReference>
<dbReference type="Gene3D" id="3.40.50.720">
    <property type="entry name" value="NAD(P)-binding Rossmann-like Domain"/>
    <property type="match status" value="1"/>
</dbReference>
<dbReference type="PIRSF" id="PIRSF000103">
    <property type="entry name" value="HIBADH"/>
    <property type="match status" value="1"/>
</dbReference>
<sequence length="303" mass="31239">MSEAKPRLGLIGVGLMGHGIGRTLLAGGHRLTVVGHRNRAPIDDLVGQGATEAANPAEVAAAGDVLFLCVTGSPQVEALCRGAGGILEAARPGLTVVDCSTSEPASTLRLAAEFAARGATLVDAPLTRTPADAEAGRLNILVGGSEAVVARLTPILACFCENVFHAGPTGSGHKLKLISNFLIGGTVALYAEALVTAARAEVDGDTLYRLVRAGPLYSPLVDRLLPQALAGHFDGVRFQLGNALKDQRYYAHMAEEVGAVSVVGGAVKQMFTQASVQGFHDHFIASLIEAQALTHGVDLAEPG</sequence>
<keyword evidence="7" id="KW-1185">Reference proteome</keyword>